<reference evidence="1" key="1">
    <citation type="submission" date="2016-03" db="EMBL/GenBank/DDBJ databases">
        <title>Mechanisms controlling the formation of the plant cell surface in tip-growing cells are functionally conserved among land plants.</title>
        <authorList>
            <person name="Honkanen S."/>
            <person name="Jones V.A."/>
            <person name="Morieri G."/>
            <person name="Champion C."/>
            <person name="Hetherington A.J."/>
            <person name="Kelly S."/>
            <person name="Saint-Marcoux D."/>
            <person name="Proust H."/>
            <person name="Prescott H."/>
            <person name="Dolan L."/>
        </authorList>
    </citation>
    <scope>NUCLEOTIDE SEQUENCE [LARGE SCALE GENOMIC DNA]</scope>
    <source>
        <tissue evidence="1">Whole gametophyte</tissue>
    </source>
</reference>
<sequence>MGGVVAYCEPYSHGFNRWLKEYSDSGCDILMISHCEYNKDESDSLPKERWSLLEPCEVLTEEEWIHGGLTPWIDDLEAHQVAIVHVDGTQGDDAMLEASKLEEPLHFKTTSTWIIAGQDVKDYPKVPLDWYQNNEEQTHVIEKDWKYMDVTMCIGNIRKIKMRSRLGDDDMKEYGFQHIRQKERRMNPQLQLLVKVELERLLEAGFIKPV</sequence>
<name>A0A176W0T8_MARPO</name>
<accession>A0A176W0T8</accession>
<protein>
    <submittedName>
        <fullName evidence="1">Uncharacterized protein</fullName>
    </submittedName>
</protein>
<dbReference type="Proteomes" id="UP000077202">
    <property type="component" value="Unassembled WGS sequence"/>
</dbReference>
<proteinExistence type="predicted"/>
<dbReference type="AlphaFoldDB" id="A0A176W0T8"/>
<evidence type="ECO:0000313" key="2">
    <source>
        <dbReference type="Proteomes" id="UP000077202"/>
    </source>
</evidence>
<organism evidence="1 2">
    <name type="scientific">Marchantia polymorpha subsp. ruderalis</name>
    <dbReference type="NCBI Taxonomy" id="1480154"/>
    <lineage>
        <taxon>Eukaryota</taxon>
        <taxon>Viridiplantae</taxon>
        <taxon>Streptophyta</taxon>
        <taxon>Embryophyta</taxon>
        <taxon>Marchantiophyta</taxon>
        <taxon>Marchantiopsida</taxon>
        <taxon>Marchantiidae</taxon>
        <taxon>Marchantiales</taxon>
        <taxon>Marchantiaceae</taxon>
        <taxon>Marchantia</taxon>
    </lineage>
</organism>
<comment type="caution">
    <text evidence="1">The sequence shown here is derived from an EMBL/GenBank/DDBJ whole genome shotgun (WGS) entry which is preliminary data.</text>
</comment>
<dbReference type="EMBL" id="LVLJ01002133">
    <property type="protein sequence ID" value="OAE26680.1"/>
    <property type="molecule type" value="Genomic_DNA"/>
</dbReference>
<keyword evidence="2" id="KW-1185">Reference proteome</keyword>
<gene>
    <name evidence="1" type="ORF">AXG93_4118s1110</name>
</gene>
<evidence type="ECO:0000313" key="1">
    <source>
        <dbReference type="EMBL" id="OAE26680.1"/>
    </source>
</evidence>